<dbReference type="InterPro" id="IPR003594">
    <property type="entry name" value="HATPase_dom"/>
</dbReference>
<evidence type="ECO:0000256" key="3">
    <source>
        <dbReference type="ARBA" id="ARBA00022553"/>
    </source>
</evidence>
<dbReference type="PANTHER" id="PTHR45453">
    <property type="entry name" value="PHOSPHATE REGULON SENSOR PROTEIN PHOR"/>
    <property type="match status" value="1"/>
</dbReference>
<dbReference type="InterPro" id="IPR004358">
    <property type="entry name" value="Sig_transdc_His_kin-like_C"/>
</dbReference>
<dbReference type="HOGENOM" id="CLU_000445_89_6_0"/>
<dbReference type="EC" id="2.7.13.3" evidence="2"/>
<keyword evidence="4" id="KW-0808">Transferase</keyword>
<evidence type="ECO:0000256" key="6">
    <source>
        <dbReference type="ARBA" id="ARBA00023012"/>
    </source>
</evidence>
<dbReference type="eggNOG" id="COG5002">
    <property type="taxonomic scope" value="Bacteria"/>
</dbReference>
<proteinExistence type="predicted"/>
<dbReference type="PANTHER" id="PTHR45453:SF1">
    <property type="entry name" value="PHOSPHATE REGULON SENSOR PROTEIN PHOR"/>
    <property type="match status" value="1"/>
</dbReference>
<dbReference type="PRINTS" id="PR00344">
    <property type="entry name" value="BCTRLSENSOR"/>
</dbReference>
<dbReference type="SUPFAM" id="SSF55874">
    <property type="entry name" value="ATPase domain of HSP90 chaperone/DNA topoisomerase II/histidine kinase"/>
    <property type="match status" value="1"/>
</dbReference>
<reference evidence="10" key="1">
    <citation type="submission" date="2009-09" db="EMBL/GenBank/DDBJ databases">
        <title>The complete chromosome of Sebaldella termitidis ATCC 33386.</title>
        <authorList>
            <consortium name="US DOE Joint Genome Institute (JGI-PGF)"/>
            <person name="Lucas S."/>
            <person name="Copeland A."/>
            <person name="Lapidus A."/>
            <person name="Glavina del Rio T."/>
            <person name="Dalin E."/>
            <person name="Tice H."/>
            <person name="Bruce D."/>
            <person name="Goodwin L."/>
            <person name="Pitluck S."/>
            <person name="Kyrpides N."/>
            <person name="Mavromatis K."/>
            <person name="Ivanova N."/>
            <person name="Mikhailova N."/>
            <person name="Sims D."/>
            <person name="Meincke L."/>
            <person name="Brettin T."/>
            <person name="Detter J.C."/>
            <person name="Han C."/>
            <person name="Larimer F."/>
            <person name="Land M."/>
            <person name="Hauser L."/>
            <person name="Markowitz V."/>
            <person name="Cheng J.F."/>
            <person name="Hugenholtz P."/>
            <person name="Woyke T."/>
            <person name="Wu D."/>
            <person name="Eisen J.A."/>
        </authorList>
    </citation>
    <scope>NUCLEOTIDE SEQUENCE [LARGE SCALE GENOMIC DNA]</scope>
    <source>
        <strain evidence="10">ATCC 33386 / NCTC 11300</strain>
    </source>
</reference>
<dbReference type="EMBL" id="CP001739">
    <property type="protein sequence ID" value="ACZ07401.1"/>
    <property type="molecule type" value="Genomic_DNA"/>
</dbReference>
<keyword evidence="7" id="KW-0812">Transmembrane</keyword>
<dbReference type="Pfam" id="PF00512">
    <property type="entry name" value="HisKA"/>
    <property type="match status" value="1"/>
</dbReference>
<comment type="catalytic activity">
    <reaction evidence="1">
        <text>ATP + protein L-histidine = ADP + protein N-phospho-L-histidine.</text>
        <dbReference type="EC" id="2.7.13.3"/>
    </reaction>
</comment>
<evidence type="ECO:0000313" key="9">
    <source>
        <dbReference type="EMBL" id="ACZ07401.1"/>
    </source>
</evidence>
<dbReference type="InterPro" id="IPR005467">
    <property type="entry name" value="His_kinase_dom"/>
</dbReference>
<dbReference type="GO" id="GO:0016036">
    <property type="term" value="P:cellular response to phosphate starvation"/>
    <property type="evidence" value="ECO:0007669"/>
    <property type="project" value="TreeGrafter"/>
</dbReference>
<keyword evidence="6" id="KW-0902">Two-component regulatory system</keyword>
<dbReference type="SUPFAM" id="SSF47384">
    <property type="entry name" value="Homodimeric domain of signal transducing histidine kinase"/>
    <property type="match status" value="1"/>
</dbReference>
<accession>D1AN25</accession>
<feature type="transmembrane region" description="Helical" evidence="7">
    <location>
        <begin position="12"/>
        <end position="34"/>
    </location>
</feature>
<dbReference type="GO" id="GO:0004721">
    <property type="term" value="F:phosphoprotein phosphatase activity"/>
    <property type="evidence" value="ECO:0007669"/>
    <property type="project" value="TreeGrafter"/>
</dbReference>
<evidence type="ECO:0000256" key="5">
    <source>
        <dbReference type="ARBA" id="ARBA00022777"/>
    </source>
</evidence>
<evidence type="ECO:0000256" key="7">
    <source>
        <dbReference type="SAM" id="Phobius"/>
    </source>
</evidence>
<feature type="domain" description="Histidine kinase" evidence="8">
    <location>
        <begin position="212"/>
        <end position="425"/>
    </location>
</feature>
<dbReference type="Proteomes" id="UP000000845">
    <property type="component" value="Chromosome"/>
</dbReference>
<dbReference type="CDD" id="cd00082">
    <property type="entry name" value="HisKA"/>
    <property type="match status" value="1"/>
</dbReference>
<dbReference type="Gene3D" id="3.30.565.10">
    <property type="entry name" value="Histidine kinase-like ATPase, C-terminal domain"/>
    <property type="match status" value="1"/>
</dbReference>
<dbReference type="GO" id="GO:0000155">
    <property type="term" value="F:phosphorelay sensor kinase activity"/>
    <property type="evidence" value="ECO:0007669"/>
    <property type="project" value="InterPro"/>
</dbReference>
<evidence type="ECO:0000256" key="1">
    <source>
        <dbReference type="ARBA" id="ARBA00000085"/>
    </source>
</evidence>
<keyword evidence="5 9" id="KW-0418">Kinase</keyword>
<evidence type="ECO:0000259" key="8">
    <source>
        <dbReference type="PROSITE" id="PS50109"/>
    </source>
</evidence>
<feature type="transmembrane region" description="Helical" evidence="7">
    <location>
        <begin position="173"/>
        <end position="191"/>
    </location>
</feature>
<dbReference type="InterPro" id="IPR003661">
    <property type="entry name" value="HisK_dim/P_dom"/>
</dbReference>
<evidence type="ECO:0000256" key="2">
    <source>
        <dbReference type="ARBA" id="ARBA00012438"/>
    </source>
</evidence>
<protein>
    <recommendedName>
        <fullName evidence="2">histidine kinase</fullName>
        <ecNumber evidence="2">2.7.13.3</ecNumber>
    </recommendedName>
</protein>
<name>D1AN25_SEBTE</name>
<evidence type="ECO:0000313" key="10">
    <source>
        <dbReference type="Proteomes" id="UP000000845"/>
    </source>
</evidence>
<dbReference type="KEGG" id="str:Sterm_0527"/>
<dbReference type="Pfam" id="PF02518">
    <property type="entry name" value="HATPase_c"/>
    <property type="match status" value="1"/>
</dbReference>
<reference evidence="9 10" key="2">
    <citation type="journal article" date="2010" name="Stand. Genomic Sci.">
        <title>Complete genome sequence of Sebaldella termitidis type strain (NCTC 11300).</title>
        <authorList>
            <person name="Harmon-Smith M."/>
            <person name="Celia L."/>
            <person name="Chertkov O."/>
            <person name="Lapidus A."/>
            <person name="Copeland A."/>
            <person name="Glavina Del Rio T."/>
            <person name="Nolan M."/>
            <person name="Lucas S."/>
            <person name="Tice H."/>
            <person name="Cheng J.F."/>
            <person name="Han C."/>
            <person name="Detter J.C."/>
            <person name="Bruce D."/>
            <person name="Goodwin L."/>
            <person name="Pitluck S."/>
            <person name="Pati A."/>
            <person name="Liolios K."/>
            <person name="Ivanova N."/>
            <person name="Mavromatis K."/>
            <person name="Mikhailova N."/>
            <person name="Chen A."/>
            <person name="Palaniappan K."/>
            <person name="Land M."/>
            <person name="Hauser L."/>
            <person name="Chang Y.J."/>
            <person name="Jeffries C.D."/>
            <person name="Brettin T."/>
            <person name="Goker M."/>
            <person name="Beck B."/>
            <person name="Bristow J."/>
            <person name="Eisen J.A."/>
            <person name="Markowitz V."/>
            <person name="Hugenholtz P."/>
            <person name="Kyrpides N.C."/>
            <person name="Klenk H.P."/>
            <person name="Chen F."/>
        </authorList>
    </citation>
    <scope>NUCLEOTIDE SEQUENCE [LARGE SCALE GENOMIC DNA]</scope>
    <source>
        <strain evidence="10">ATCC 33386 / NCTC 11300</strain>
    </source>
</reference>
<dbReference type="Gene3D" id="1.10.287.130">
    <property type="match status" value="1"/>
</dbReference>
<keyword evidence="7" id="KW-0472">Membrane</keyword>
<sequence>MLIKLRNKFLFLMFGLTSTALITAFLAVYAISYFKTASEINDKLNFHEELEVMAAGSVALGSEKTDAVIINRIFPDRGIYFNLLTNEEGKVLVIDSALKLPLEDYELAARRAWKEHKNKTVKISGRLWQYKITPASALLILDNESVSNGETYQIRFVDVTEAKKSLIILRNTLLLMGSVLLAAFYIMSVYFSNRAIKPMKETWENQQRFIADASHELKTPLSIISANLDVLYANKDETIASQLKWIDYASKGVKRMSGLVQSMLALSKAETENTLLNKSAVNIGNILNNTVSLFQITADDKNITIERHIPAEVTAFTYPALIEQCIHILIDNAVRYTPRNGTINILLDKTKSIVLLKIENSGRGISEYDLPKIFDRFFRSDTSRTDGGHGLGLSIAKTGIEKLGGSIEVISIENKKTIFTVKIPV</sequence>
<dbReference type="RefSeq" id="WP_012859999.1">
    <property type="nucleotide sequence ID" value="NC_013517.1"/>
</dbReference>
<dbReference type="InterPro" id="IPR036097">
    <property type="entry name" value="HisK_dim/P_sf"/>
</dbReference>
<dbReference type="GO" id="GO:0005886">
    <property type="term" value="C:plasma membrane"/>
    <property type="evidence" value="ECO:0007669"/>
    <property type="project" value="TreeGrafter"/>
</dbReference>
<dbReference type="InterPro" id="IPR036890">
    <property type="entry name" value="HATPase_C_sf"/>
</dbReference>
<evidence type="ECO:0000256" key="4">
    <source>
        <dbReference type="ARBA" id="ARBA00022679"/>
    </source>
</evidence>
<organism evidence="9 10">
    <name type="scientific">Sebaldella termitidis (strain ATCC 33386 / NCTC 11300)</name>
    <dbReference type="NCBI Taxonomy" id="526218"/>
    <lineage>
        <taxon>Bacteria</taxon>
        <taxon>Fusobacteriati</taxon>
        <taxon>Fusobacteriota</taxon>
        <taxon>Fusobacteriia</taxon>
        <taxon>Fusobacteriales</taxon>
        <taxon>Leptotrichiaceae</taxon>
        <taxon>Sebaldella</taxon>
    </lineage>
</organism>
<dbReference type="InterPro" id="IPR050351">
    <property type="entry name" value="BphY/WalK/GraS-like"/>
</dbReference>
<dbReference type="PROSITE" id="PS50109">
    <property type="entry name" value="HIS_KIN"/>
    <property type="match status" value="1"/>
</dbReference>
<dbReference type="AlphaFoldDB" id="D1AN25"/>
<dbReference type="SMART" id="SM00388">
    <property type="entry name" value="HisKA"/>
    <property type="match status" value="1"/>
</dbReference>
<gene>
    <name evidence="9" type="ordered locus">Sterm_0527</name>
</gene>
<dbReference type="STRING" id="526218.Sterm_0527"/>
<keyword evidence="7" id="KW-1133">Transmembrane helix</keyword>
<dbReference type="SMART" id="SM00387">
    <property type="entry name" value="HATPase_c"/>
    <property type="match status" value="1"/>
</dbReference>
<keyword evidence="3" id="KW-0597">Phosphoprotein</keyword>
<keyword evidence="10" id="KW-1185">Reference proteome</keyword>